<dbReference type="EMBL" id="MAXA01000239">
    <property type="protein sequence ID" value="OHV23784.1"/>
    <property type="molecule type" value="Genomic_DNA"/>
</dbReference>
<dbReference type="GO" id="GO:0006355">
    <property type="term" value="P:regulation of DNA-templated transcription"/>
    <property type="evidence" value="ECO:0007669"/>
    <property type="project" value="InterPro"/>
</dbReference>
<gene>
    <name evidence="3" type="ORF">BBK14_24100</name>
</gene>
<evidence type="ECO:0000259" key="2">
    <source>
        <dbReference type="SMART" id="SM00421"/>
    </source>
</evidence>
<dbReference type="InterPro" id="IPR036388">
    <property type="entry name" value="WH-like_DNA-bd_sf"/>
</dbReference>
<feature type="region of interest" description="Disordered" evidence="1">
    <location>
        <begin position="412"/>
        <end position="474"/>
    </location>
</feature>
<dbReference type="InterPro" id="IPR016032">
    <property type="entry name" value="Sig_transdc_resp-reg_C-effctor"/>
</dbReference>
<comment type="caution">
    <text evidence="3">The sequence shown here is derived from an EMBL/GenBank/DDBJ whole genome shotgun (WGS) entry which is preliminary data.</text>
</comment>
<dbReference type="GO" id="GO:0003677">
    <property type="term" value="F:DNA binding"/>
    <property type="evidence" value="ECO:0007669"/>
    <property type="project" value="InterPro"/>
</dbReference>
<proteinExistence type="predicted"/>
<name>A0A1S1PV36_9ACTN</name>
<dbReference type="Gene3D" id="1.10.10.10">
    <property type="entry name" value="Winged helix-like DNA-binding domain superfamily/Winged helix DNA-binding domain"/>
    <property type="match status" value="1"/>
</dbReference>
<dbReference type="Proteomes" id="UP000179769">
    <property type="component" value="Unassembled WGS sequence"/>
</dbReference>
<keyword evidence="4" id="KW-1185">Reference proteome</keyword>
<feature type="compositionally biased region" description="Low complexity" evidence="1">
    <location>
        <begin position="412"/>
        <end position="446"/>
    </location>
</feature>
<reference evidence="4" key="1">
    <citation type="submission" date="2016-07" db="EMBL/GenBank/DDBJ databases">
        <title>Frankia sp. NRRL B-16219 Genome sequencing.</title>
        <authorList>
            <person name="Ghodhbane-Gtari F."/>
            <person name="Swanson E."/>
            <person name="Gueddou A."/>
            <person name="Louati M."/>
            <person name="Nouioui I."/>
            <person name="Hezbri K."/>
            <person name="Abebe-Akele F."/>
            <person name="Simpson S."/>
            <person name="Morris K."/>
            <person name="Thomas K."/>
            <person name="Gtari M."/>
            <person name="Tisa L.S."/>
        </authorList>
    </citation>
    <scope>NUCLEOTIDE SEQUENCE [LARGE SCALE GENOMIC DNA]</scope>
    <source>
        <strain evidence="4">NRRL B-16219</strain>
    </source>
</reference>
<dbReference type="OrthoDB" id="5932488at2"/>
<protein>
    <submittedName>
        <fullName evidence="3">LuxR family transcriptional regulator</fullName>
    </submittedName>
</protein>
<organism evidence="3 4">
    <name type="scientific">Parafrankia soli</name>
    <dbReference type="NCBI Taxonomy" id="2599596"/>
    <lineage>
        <taxon>Bacteria</taxon>
        <taxon>Bacillati</taxon>
        <taxon>Actinomycetota</taxon>
        <taxon>Actinomycetes</taxon>
        <taxon>Frankiales</taxon>
        <taxon>Frankiaceae</taxon>
        <taxon>Parafrankia</taxon>
    </lineage>
</organism>
<dbReference type="InterPro" id="IPR000792">
    <property type="entry name" value="Tscrpt_reg_LuxR_C"/>
</dbReference>
<dbReference type="SMART" id="SM00421">
    <property type="entry name" value="HTH_LUXR"/>
    <property type="match status" value="1"/>
</dbReference>
<feature type="compositionally biased region" description="Basic and acidic residues" evidence="1">
    <location>
        <begin position="447"/>
        <end position="458"/>
    </location>
</feature>
<dbReference type="RefSeq" id="WP_071065821.1">
    <property type="nucleotide sequence ID" value="NZ_MAXA01000239.1"/>
</dbReference>
<accession>A0A1S1PV36</accession>
<feature type="domain" description="HTH luxR-type" evidence="2">
    <location>
        <begin position="271"/>
        <end position="323"/>
    </location>
</feature>
<sequence>MRLSELGFEGLDEFSDEVWRTVARHPYCGVDLLAEWLRRPEPIVQAEMDRLVEAGLVRRVGHQWEPQDPVRVLQARHAMREAALVAERARMADERAQLYRSGLFGDYVAGRRRAGTNAGVQLLARDEIFPRMAELTRRSTQSVRFLLTGPPPPGLGGDVPDLLVPAASRGVRVVSVWTAGAVAAARRRHQGRRLPPIGQIHVLPALPMRAIVWDGSAALVPVRDDDLDDGAFAVVAPTLVRAIADMVTRTQYAAARRGSGEVELDEPATVRRQRALLQLLDSGLDDSRAARELGVSDRTVKRDVAEMCQRFGVLTRFQLGAAAARAGYLPRGAGAGRWDGGPDGGLDAALDGGLDGGLDGALGGVLGGVRGGALAAGRGGRAAALPAVPVPASPESDPAAATASASAASAPAQAAGSSSSVPAAASSGPGAARPVARLGQTGAAGARRGDRAGDRTGDRASGGRGNGMNRTRRP</sequence>
<evidence type="ECO:0000313" key="4">
    <source>
        <dbReference type="Proteomes" id="UP000179769"/>
    </source>
</evidence>
<dbReference type="AlphaFoldDB" id="A0A1S1PV36"/>
<evidence type="ECO:0000256" key="1">
    <source>
        <dbReference type="SAM" id="MobiDB-lite"/>
    </source>
</evidence>
<evidence type="ECO:0000313" key="3">
    <source>
        <dbReference type="EMBL" id="OHV23784.1"/>
    </source>
</evidence>
<dbReference type="SUPFAM" id="SSF46894">
    <property type="entry name" value="C-terminal effector domain of the bipartite response regulators"/>
    <property type="match status" value="1"/>
</dbReference>